<organism evidence="1 2">
    <name type="scientific">Lupinus albus</name>
    <name type="common">White lupine</name>
    <name type="synonym">Lupinus termis</name>
    <dbReference type="NCBI Taxonomy" id="3870"/>
    <lineage>
        <taxon>Eukaryota</taxon>
        <taxon>Viridiplantae</taxon>
        <taxon>Streptophyta</taxon>
        <taxon>Embryophyta</taxon>
        <taxon>Tracheophyta</taxon>
        <taxon>Spermatophyta</taxon>
        <taxon>Magnoliopsida</taxon>
        <taxon>eudicotyledons</taxon>
        <taxon>Gunneridae</taxon>
        <taxon>Pentapetalae</taxon>
        <taxon>rosids</taxon>
        <taxon>fabids</taxon>
        <taxon>Fabales</taxon>
        <taxon>Fabaceae</taxon>
        <taxon>Papilionoideae</taxon>
        <taxon>50 kb inversion clade</taxon>
        <taxon>genistoids sensu lato</taxon>
        <taxon>core genistoids</taxon>
        <taxon>Genisteae</taxon>
        <taxon>Lupinus</taxon>
    </lineage>
</organism>
<accession>A0A6A4PHD7</accession>
<gene>
    <name evidence="1" type="ORF">Lalb_Chr13g0292751</name>
</gene>
<evidence type="ECO:0000313" key="1">
    <source>
        <dbReference type="EMBL" id="KAE9600973.1"/>
    </source>
</evidence>
<name>A0A6A4PHD7_LUPAL</name>
<protein>
    <submittedName>
        <fullName evidence="1">Putative H(+)-transporting two-sector ATPase</fullName>
    </submittedName>
</protein>
<dbReference type="AlphaFoldDB" id="A0A6A4PHD7"/>
<dbReference type="EMBL" id="WOCE01000013">
    <property type="protein sequence ID" value="KAE9600973.1"/>
    <property type="molecule type" value="Genomic_DNA"/>
</dbReference>
<evidence type="ECO:0000313" key="2">
    <source>
        <dbReference type="Proteomes" id="UP000447434"/>
    </source>
</evidence>
<comment type="caution">
    <text evidence="1">The sequence shown here is derived from an EMBL/GenBank/DDBJ whole genome shotgun (WGS) entry which is preliminary data.</text>
</comment>
<proteinExistence type="predicted"/>
<dbReference type="Proteomes" id="UP000447434">
    <property type="component" value="Chromosome 13"/>
</dbReference>
<keyword evidence="2" id="KW-1185">Reference proteome</keyword>
<sequence>MAPLSLPVGGATLGCIFNMLGEPIDNLALIIAILVLYEKFTGSLGKYVGLA</sequence>
<reference evidence="2" key="1">
    <citation type="journal article" date="2020" name="Nat. Commun.">
        <title>Genome sequence of the cluster root forming white lupin.</title>
        <authorList>
            <person name="Hufnagel B."/>
            <person name="Marques A."/>
            <person name="Soriano A."/>
            <person name="Marques L."/>
            <person name="Divol F."/>
            <person name="Doumas P."/>
            <person name="Sallet E."/>
            <person name="Mancinotti D."/>
            <person name="Carrere S."/>
            <person name="Marande W."/>
            <person name="Arribat S."/>
            <person name="Keller J."/>
            <person name="Huneau C."/>
            <person name="Blein T."/>
            <person name="Aime D."/>
            <person name="Laguerre M."/>
            <person name="Taylor J."/>
            <person name="Schubert V."/>
            <person name="Nelson M."/>
            <person name="Geu-Flores F."/>
            <person name="Crespi M."/>
            <person name="Gallardo-Guerrero K."/>
            <person name="Delaux P.-M."/>
            <person name="Salse J."/>
            <person name="Berges H."/>
            <person name="Guyot R."/>
            <person name="Gouzy J."/>
            <person name="Peret B."/>
        </authorList>
    </citation>
    <scope>NUCLEOTIDE SEQUENCE [LARGE SCALE GENOMIC DNA]</scope>
    <source>
        <strain evidence="2">cv. Amiga</strain>
    </source>
</reference>